<dbReference type="GO" id="GO:0004672">
    <property type="term" value="F:protein kinase activity"/>
    <property type="evidence" value="ECO:0007669"/>
    <property type="project" value="InterPro"/>
</dbReference>
<dbReference type="InterPro" id="IPR000719">
    <property type="entry name" value="Prot_kinase_dom"/>
</dbReference>
<comment type="caution">
    <text evidence="4">The sequence shown here is derived from an EMBL/GenBank/DDBJ whole genome shotgun (WGS) entry which is preliminary data.</text>
</comment>
<dbReference type="InterPro" id="IPR050154">
    <property type="entry name" value="UbiB_kinase"/>
</dbReference>
<dbReference type="AlphaFoldDB" id="A0A7X0HPX2"/>
<evidence type="ECO:0000313" key="4">
    <source>
        <dbReference type="EMBL" id="MBB6443597.1"/>
    </source>
</evidence>
<evidence type="ECO:0000259" key="3">
    <source>
        <dbReference type="PROSITE" id="PS50011"/>
    </source>
</evidence>
<comment type="similarity">
    <text evidence="1">Belongs to the protein kinase superfamily. ADCK protein kinase family.</text>
</comment>
<organism evidence="4 5">
    <name type="scientific">Bacillus benzoevorans</name>
    <dbReference type="NCBI Taxonomy" id="1456"/>
    <lineage>
        <taxon>Bacteria</taxon>
        <taxon>Bacillati</taxon>
        <taxon>Bacillota</taxon>
        <taxon>Bacilli</taxon>
        <taxon>Bacillales</taxon>
        <taxon>Bacillaceae</taxon>
        <taxon>Bacillus</taxon>
    </lineage>
</organism>
<dbReference type="Proteomes" id="UP000531594">
    <property type="component" value="Unassembled WGS sequence"/>
</dbReference>
<keyword evidence="4" id="KW-0830">Ubiquinone</keyword>
<dbReference type="SUPFAM" id="SSF56112">
    <property type="entry name" value="Protein kinase-like (PK-like)"/>
    <property type="match status" value="1"/>
</dbReference>
<keyword evidence="2" id="KW-0472">Membrane</keyword>
<feature type="transmembrane region" description="Helical" evidence="2">
    <location>
        <begin position="532"/>
        <end position="552"/>
    </location>
</feature>
<feature type="transmembrane region" description="Helical" evidence="2">
    <location>
        <begin position="498"/>
        <end position="520"/>
    </location>
</feature>
<accession>A0A7X0HPX2</accession>
<dbReference type="PANTHER" id="PTHR10566">
    <property type="entry name" value="CHAPERONE-ACTIVITY OF BC1 COMPLEX CABC1 -RELATED"/>
    <property type="match status" value="1"/>
</dbReference>
<dbReference type="Pfam" id="PF03109">
    <property type="entry name" value="ABC1"/>
    <property type="match status" value="1"/>
</dbReference>
<dbReference type="InterPro" id="IPR004147">
    <property type="entry name" value="ABC1_dom"/>
</dbReference>
<dbReference type="RefSeq" id="WP_184521613.1">
    <property type="nucleotide sequence ID" value="NZ_JACHGK010000001.1"/>
</dbReference>
<dbReference type="PROSITE" id="PS50011">
    <property type="entry name" value="PROTEIN_KINASE_DOM"/>
    <property type="match status" value="1"/>
</dbReference>
<reference evidence="4 5" key="1">
    <citation type="submission" date="2020-08" db="EMBL/GenBank/DDBJ databases">
        <title>Genomic Encyclopedia of Type Strains, Phase IV (KMG-IV): sequencing the most valuable type-strain genomes for metagenomic binning, comparative biology and taxonomic classification.</title>
        <authorList>
            <person name="Goeker M."/>
        </authorList>
    </citation>
    <scope>NUCLEOTIDE SEQUENCE [LARGE SCALE GENOMIC DNA]</scope>
    <source>
        <strain evidence="4 5">DSM 5391</strain>
    </source>
</reference>
<dbReference type="PANTHER" id="PTHR10566:SF113">
    <property type="entry name" value="PROTEIN ACTIVITY OF BC1 COMPLEX KINASE 7, CHLOROPLASTIC"/>
    <property type="match status" value="1"/>
</dbReference>
<dbReference type="GO" id="GO:0005524">
    <property type="term" value="F:ATP binding"/>
    <property type="evidence" value="ECO:0007669"/>
    <property type="project" value="InterPro"/>
</dbReference>
<evidence type="ECO:0000256" key="2">
    <source>
        <dbReference type="SAM" id="Phobius"/>
    </source>
</evidence>
<keyword evidence="2" id="KW-1133">Transmembrane helix</keyword>
<name>A0A7X0HPX2_9BACI</name>
<protein>
    <submittedName>
        <fullName evidence="4">Ubiquinone biosynthesis protein</fullName>
    </submittedName>
</protein>
<proteinExistence type="inferred from homology"/>
<dbReference type="CDD" id="cd05121">
    <property type="entry name" value="ABC1_ADCK3-like"/>
    <property type="match status" value="1"/>
</dbReference>
<dbReference type="InterPro" id="IPR011009">
    <property type="entry name" value="Kinase-like_dom_sf"/>
</dbReference>
<keyword evidence="2" id="KW-0812">Transmembrane</keyword>
<gene>
    <name evidence="4" type="ORF">HNR53_000185</name>
</gene>
<dbReference type="EMBL" id="JACHGK010000001">
    <property type="protein sequence ID" value="MBB6443597.1"/>
    <property type="molecule type" value="Genomic_DNA"/>
</dbReference>
<evidence type="ECO:0000313" key="5">
    <source>
        <dbReference type="Proteomes" id="UP000531594"/>
    </source>
</evidence>
<keyword evidence="5" id="KW-1185">Reference proteome</keyword>
<sequence>MLGRKIKHAHRYQEIINAFLRNGFHYFIYRLGFTNPYLPKKQHKMEEHYTMQTIGAKLRHTLQELGPTFIKLGQIASTRRDLIPEAITKELELLQDQVTAFSYEQVKECMEEELGGLPEKLFREFNETPLATASIGQVHAAVLKTGEPVAVKIQRPDILPIVETDLEILDDLARIMEENFSWAKTYQIRKMMNEFARSLHAELDYLMEARNSERIAKPFIDQPEIYIPGVYWNLTTKKILTMDFVQGIKINNLKKLEEEKYDRKLIAKRIIESMLQQILIDGFFHGDPHPGNIYVLPGERIAYLDFGLVGRLSEETKFYFASLVIQLQKGDTKGMVKTISSMGILSAETDLSSLNHAIDELQMKYYDTPFAHIKLGETVNDLFTIIFQHHIQIPTDMTIVGKTLLTIEGIVVDLDPEISIMQAIKPFGEKLIRQHYGPKQVMKNSLTDFLENARLISDVPKKLSALTSTVQKGKLHVEIGVPELRNFLKRLDKISNRLAFSIILLSFSILMVGLIIGSAISGESSVLWNFHVIEFGSIVATTMFIFMLIAIFKSGRM</sequence>
<feature type="domain" description="Protein kinase" evidence="3">
    <location>
        <begin position="124"/>
        <end position="455"/>
    </location>
</feature>
<evidence type="ECO:0000256" key="1">
    <source>
        <dbReference type="ARBA" id="ARBA00009670"/>
    </source>
</evidence>